<organism evidence="2 3">
    <name type="scientific">Corynebacterium pseudotuberculosis 258</name>
    <dbReference type="NCBI Taxonomy" id="1168865"/>
    <lineage>
        <taxon>Bacteria</taxon>
        <taxon>Bacillati</taxon>
        <taxon>Actinomycetota</taxon>
        <taxon>Actinomycetes</taxon>
        <taxon>Mycobacteriales</taxon>
        <taxon>Corynebacteriaceae</taxon>
        <taxon>Corynebacterium</taxon>
    </lineage>
</organism>
<accession>A0AAU8Q4I6</accession>
<feature type="transmembrane region" description="Helical" evidence="1">
    <location>
        <begin position="29"/>
        <end position="54"/>
    </location>
</feature>
<dbReference type="Proteomes" id="UP000006465">
    <property type="component" value="Chromosome"/>
</dbReference>
<evidence type="ECO:0000313" key="2">
    <source>
        <dbReference type="EMBL" id="AFK15941.1"/>
    </source>
</evidence>
<dbReference type="InterPro" id="IPR025323">
    <property type="entry name" value="DUF4229"/>
</dbReference>
<dbReference type="EMBL" id="CP003540">
    <property type="protein sequence ID" value="AFK15941.1"/>
    <property type="molecule type" value="Genomic_DNA"/>
</dbReference>
<gene>
    <name evidence="2" type="ORF">CP258_01555</name>
</gene>
<keyword evidence="1" id="KW-0472">Membrane</keyword>
<evidence type="ECO:0000313" key="3">
    <source>
        <dbReference type="Proteomes" id="UP000006465"/>
    </source>
</evidence>
<dbReference type="Pfam" id="PF14012">
    <property type="entry name" value="DUF4229"/>
    <property type="match status" value="1"/>
</dbReference>
<evidence type="ECO:0000256" key="1">
    <source>
        <dbReference type="SAM" id="Phobius"/>
    </source>
</evidence>
<sequence length="111" mass="11961">MLNVSETAMSENSRPIVDPQVRTAARKAVIVYGIARCALFIVLTAIIQGIAVAIGAPVPILISATLALILAMPLSMFVFKGIRVQATQAVALWSAQRKAEKDWVKSELSNR</sequence>
<reference evidence="2 3" key="1">
    <citation type="journal article" date="2013" name="J. Biotechnol.">
        <title>Genome sequence of Corynebacterium pseudotuberculosis biovar equi strain 258 and prediction of antigenic targets to improve biotechnological vaccine production.</title>
        <authorList>
            <person name="Soares S.C."/>
            <person name="Trost E."/>
            <person name="Ramos R.T."/>
            <person name="Carneiro A.R."/>
            <person name="Santos A.R."/>
            <person name="Pinto A.C."/>
            <person name="Barbosa E."/>
            <person name="Aburjaile F."/>
            <person name="Ali A."/>
            <person name="Diniz C.A."/>
            <person name="Hassan S.S."/>
            <person name="Fiaux K."/>
            <person name="Guimaraes L.C."/>
            <person name="Bakhtiar S.M."/>
            <person name="Pereira U."/>
            <person name="Almeida S.S."/>
            <person name="Abreu V.A."/>
            <person name="Rocha F.S."/>
            <person name="Dorella F.A."/>
            <person name="Miyoshi A."/>
            <person name="Silva A."/>
            <person name="Azevedo V."/>
            <person name="Tauch A."/>
        </authorList>
    </citation>
    <scope>NUCLEOTIDE SEQUENCE [LARGE SCALE GENOMIC DNA]</scope>
    <source>
        <strain evidence="2 3">258</strain>
    </source>
</reference>
<feature type="transmembrane region" description="Helical" evidence="1">
    <location>
        <begin position="60"/>
        <end position="79"/>
    </location>
</feature>
<protein>
    <submittedName>
        <fullName evidence="2">DUF4229 domain-containing protein</fullName>
    </submittedName>
</protein>
<keyword evidence="1" id="KW-0812">Transmembrane</keyword>
<dbReference type="KEGG" id="coe:CP258_01555"/>
<proteinExistence type="predicted"/>
<keyword evidence="1" id="KW-1133">Transmembrane helix</keyword>
<name>A0AAU8Q4I6_CORPS</name>
<dbReference type="AlphaFoldDB" id="A0AAU8Q4I6"/>